<dbReference type="HOGENOM" id="CLU_068410_1_1_7"/>
<evidence type="ECO:0000313" key="3">
    <source>
        <dbReference type="EMBL" id="EIG52614.1"/>
    </source>
</evidence>
<dbReference type="InterPro" id="IPR019088">
    <property type="entry name" value="CHP02186-rel_TM"/>
</dbReference>
<accession>I2PYK8</accession>
<feature type="transmembrane region" description="Helical" evidence="1">
    <location>
        <begin position="230"/>
        <end position="250"/>
    </location>
</feature>
<gene>
    <name evidence="3" type="ORF">DesU5LDRAFT_0913</name>
</gene>
<dbReference type="AlphaFoldDB" id="I2PYK8"/>
<name>I2PYK8_9BACT</name>
<sequence length="258" mass="26225">MRRSLSVLALLALVGLASLLAAAPALADAAAPVSVEASPGTIAIDTLYNGTDLTVTGTVPAGSQVVVRLVGDPTTFHMKEKGKVFGLLWMNLDKVAFEDAPKVFLVAASPETPAADVSRLGVPGLADRIKVKAADSDTAPLIAEFLRYQTAEKLYKENAGQVTLGADAGAARPFTAVLRMPSRLSPGAYAVEVLAVRDGAVLGQGDASVTAAFIGAPAFLADMAFGHGTLYGVLASIIAIVGGLVIGQIFSGSKGGAH</sequence>
<organism evidence="3">
    <name type="scientific">Desulfovibrio sp. U5L</name>
    <dbReference type="NCBI Taxonomy" id="596152"/>
    <lineage>
        <taxon>Bacteria</taxon>
        <taxon>Pseudomonadati</taxon>
        <taxon>Thermodesulfobacteriota</taxon>
        <taxon>Desulfovibrionia</taxon>
        <taxon>Desulfovibrionales</taxon>
        <taxon>Desulfovibrionaceae</taxon>
        <taxon>Desulfovibrio</taxon>
    </lineage>
</organism>
<feature type="signal peptide" evidence="2">
    <location>
        <begin position="1"/>
        <end position="27"/>
    </location>
</feature>
<evidence type="ECO:0000256" key="2">
    <source>
        <dbReference type="SAM" id="SignalP"/>
    </source>
</evidence>
<keyword evidence="1" id="KW-1133">Transmembrane helix</keyword>
<dbReference type="STRING" id="596152.DesU5LDRAFT_0913"/>
<keyword evidence="1" id="KW-0472">Membrane</keyword>
<keyword evidence="2" id="KW-0732">Signal</keyword>
<dbReference type="EMBL" id="JH600068">
    <property type="protein sequence ID" value="EIG52614.1"/>
    <property type="molecule type" value="Genomic_DNA"/>
</dbReference>
<dbReference type="eggNOG" id="ENOG50315WQ">
    <property type="taxonomic scope" value="Bacteria"/>
</dbReference>
<reference evidence="3" key="1">
    <citation type="submission" date="2011-11" db="EMBL/GenBank/DDBJ databases">
        <title>Improved High-Quality Draft sequence of Desulfovibrio sp. U5L.</title>
        <authorList>
            <consortium name="US DOE Joint Genome Institute"/>
            <person name="Lucas S."/>
            <person name="Han J."/>
            <person name="Lapidus A."/>
            <person name="Cheng J.-F."/>
            <person name="Goodwin L."/>
            <person name="Pitluck S."/>
            <person name="Peters L."/>
            <person name="Ovchinnikova G."/>
            <person name="Held B."/>
            <person name="Detter J.C."/>
            <person name="Han C."/>
            <person name="Tapia R."/>
            <person name="Land M."/>
            <person name="Hauser L."/>
            <person name="Kyrpides N."/>
            <person name="Ivanova N."/>
            <person name="Pagani I."/>
            <person name="Gabster J."/>
            <person name="Walker C."/>
            <person name="Stolyar S."/>
            <person name="Stahl D."/>
            <person name="Arkin A."/>
            <person name="Dehal P."/>
            <person name="Hazen T."/>
            <person name="Woyke T."/>
        </authorList>
    </citation>
    <scope>NUCLEOTIDE SEQUENCE [LARGE SCALE GENOMIC DNA]</scope>
    <source>
        <strain evidence="3">U5L</strain>
    </source>
</reference>
<dbReference type="Pfam" id="PF09608">
    <property type="entry name" value="Alph_Pro_TM"/>
    <property type="match status" value="1"/>
</dbReference>
<proteinExistence type="predicted"/>
<evidence type="ECO:0000256" key="1">
    <source>
        <dbReference type="SAM" id="Phobius"/>
    </source>
</evidence>
<feature type="chain" id="PRO_5003662586" evidence="2">
    <location>
        <begin position="28"/>
        <end position="258"/>
    </location>
</feature>
<protein>
    <submittedName>
        <fullName evidence="3">Putative transmembrane protein</fullName>
    </submittedName>
</protein>
<keyword evidence="1 3" id="KW-0812">Transmembrane</keyword>
<dbReference type="OrthoDB" id="5452990at2"/>